<comment type="cofactor">
    <cofactor evidence="1">
        <name>Ni(2+)</name>
        <dbReference type="ChEBI" id="CHEBI:49786"/>
    </cofactor>
</comment>
<keyword evidence="16" id="KW-1185">Reference proteome</keyword>
<gene>
    <name evidence="15" type="ORF">BJI69_12375</name>
</gene>
<dbReference type="PANTHER" id="PTHR10374">
    <property type="entry name" value="LACTOYLGLUTATHIONE LYASE GLYOXALASE I"/>
    <property type="match status" value="1"/>
</dbReference>
<evidence type="ECO:0000313" key="15">
    <source>
        <dbReference type="EMBL" id="APG04614.1"/>
    </source>
</evidence>
<evidence type="ECO:0000256" key="14">
    <source>
        <dbReference type="PIRSR" id="PIRSR604361-3"/>
    </source>
</evidence>
<evidence type="ECO:0000256" key="7">
    <source>
        <dbReference type="ARBA" id="ARBA00022833"/>
    </source>
</evidence>
<dbReference type="STRING" id="1440763.BJI69_12375"/>
<keyword evidence="5" id="KW-0533">Nickel</keyword>
<dbReference type="GO" id="GO:0004462">
    <property type="term" value="F:lactoylglutathione lyase activity"/>
    <property type="evidence" value="ECO:0007669"/>
    <property type="project" value="UniProtKB-EC"/>
</dbReference>
<evidence type="ECO:0000256" key="6">
    <source>
        <dbReference type="ARBA" id="ARBA00022723"/>
    </source>
</evidence>
<dbReference type="InterPro" id="IPR018146">
    <property type="entry name" value="Glyoxalase_1_CS"/>
</dbReference>
<evidence type="ECO:0000256" key="8">
    <source>
        <dbReference type="ARBA" id="ARBA00023239"/>
    </source>
</evidence>
<feature type="binding site" evidence="14">
    <location>
        <position position="167"/>
    </location>
    <ligand>
        <name>Zn(2+)</name>
        <dbReference type="ChEBI" id="CHEBI:29105"/>
        <note>ligand shared between dimeric partners</note>
    </ligand>
</feature>
<dbReference type="InterPro" id="IPR004360">
    <property type="entry name" value="Glyas_Fos-R_dOase_dom"/>
</dbReference>
<name>A0A0G9H724_9GAMM</name>
<dbReference type="RefSeq" id="WP_046968874.1">
    <property type="nucleotide sequence ID" value="NZ_CP017480.1"/>
</dbReference>
<dbReference type="PANTHER" id="PTHR10374:SF30">
    <property type="entry name" value="LACTOYLGLUTATHIONE LYASE"/>
    <property type="match status" value="1"/>
</dbReference>
<sequence length="176" mass="19541">MSLADLTSLPGVTATPDAATHGFVFNHTMIRVRDLDVSLDFYTRVLGFTPVYKHVYAEAAFTIVYLVLVADQSVIPDDDAARKQWALSQPGVLELTHNHGTEKEPDFAYHNGNSEPRGFGHLCVSVPDVNAACARFEALGVTFQKRLSDGRMRHIAFIRDPDQYWIEILQPTPLAG</sequence>
<dbReference type="UniPathway" id="UPA00619">
    <property type="reaction ID" value="UER00675"/>
</dbReference>
<dbReference type="PROSITE" id="PS51819">
    <property type="entry name" value="VOC"/>
    <property type="match status" value="1"/>
</dbReference>
<dbReference type="PATRIC" id="fig|1440763.5.peg.3419"/>
<dbReference type="InterPro" id="IPR004361">
    <property type="entry name" value="Glyoxalase_1"/>
</dbReference>
<feature type="binding site" evidence="14">
    <location>
        <position position="94"/>
    </location>
    <ligand>
        <name>Zn(2+)</name>
        <dbReference type="ChEBI" id="CHEBI:29105"/>
        <note>ligand shared between dimeric partners</note>
    </ligand>
</feature>
<dbReference type="AlphaFoldDB" id="A0A0G9H724"/>
<evidence type="ECO:0000256" key="9">
    <source>
        <dbReference type="ARBA" id="ARBA00030291"/>
    </source>
</evidence>
<evidence type="ECO:0000256" key="2">
    <source>
        <dbReference type="ARBA" id="ARBA00005008"/>
    </source>
</evidence>
<feature type="binding site" evidence="14">
    <location>
        <position position="121"/>
    </location>
    <ligand>
        <name>Zn(2+)</name>
        <dbReference type="ChEBI" id="CHEBI:29105"/>
        <note>ligand shared between dimeric partners</note>
    </ligand>
</feature>
<keyword evidence="7 14" id="KW-0862">Zinc</keyword>
<dbReference type="PROSITE" id="PS00934">
    <property type="entry name" value="GLYOXALASE_I_1"/>
    <property type="match status" value="1"/>
</dbReference>
<evidence type="ECO:0000313" key="16">
    <source>
        <dbReference type="Proteomes" id="UP000182987"/>
    </source>
</evidence>
<evidence type="ECO:0000256" key="3">
    <source>
        <dbReference type="ARBA" id="ARBA00010363"/>
    </source>
</evidence>
<organism evidence="15 16">
    <name type="scientific">Luteibacter rhizovicinus DSM 16549</name>
    <dbReference type="NCBI Taxonomy" id="1440763"/>
    <lineage>
        <taxon>Bacteria</taxon>
        <taxon>Pseudomonadati</taxon>
        <taxon>Pseudomonadota</taxon>
        <taxon>Gammaproteobacteria</taxon>
        <taxon>Lysobacterales</taxon>
        <taxon>Rhodanobacteraceae</taxon>
        <taxon>Luteibacter</taxon>
    </lineage>
</organism>
<comment type="cofactor">
    <cofactor evidence="14">
        <name>Zn(2+)</name>
        <dbReference type="ChEBI" id="CHEBI:29105"/>
    </cofactor>
    <text evidence="14">Binds 1 zinc ion per subunit. In the homodimer, two zinc ions are bound between subunits.</text>
</comment>
<comment type="pathway">
    <text evidence="2">Secondary metabolite metabolism; methylglyoxal degradation; (R)-lactate from methylglyoxal: step 1/2.</text>
</comment>
<evidence type="ECO:0000256" key="4">
    <source>
        <dbReference type="ARBA" id="ARBA00012081"/>
    </source>
</evidence>
<dbReference type="Pfam" id="PF00903">
    <property type="entry name" value="Glyoxalase"/>
    <property type="match status" value="1"/>
</dbReference>
<comment type="similarity">
    <text evidence="3">Belongs to the glyoxalase I family.</text>
</comment>
<dbReference type="OrthoDB" id="9789841at2"/>
<dbReference type="NCBIfam" id="TIGR00068">
    <property type="entry name" value="glyox_I"/>
    <property type="match status" value="1"/>
</dbReference>
<evidence type="ECO:0000256" key="10">
    <source>
        <dbReference type="ARBA" id="ARBA00030892"/>
    </source>
</evidence>
<dbReference type="InterPro" id="IPR029068">
    <property type="entry name" value="Glyas_Bleomycin-R_OHBP_Dase"/>
</dbReference>
<dbReference type="EMBL" id="CP017480">
    <property type="protein sequence ID" value="APG04614.1"/>
    <property type="molecule type" value="Genomic_DNA"/>
</dbReference>
<dbReference type="EC" id="4.4.1.5" evidence="4"/>
<dbReference type="Gene3D" id="3.10.180.10">
    <property type="entry name" value="2,3-Dihydroxybiphenyl 1,2-Dioxygenase, domain 1"/>
    <property type="match status" value="1"/>
</dbReference>
<dbReference type="SUPFAM" id="SSF54593">
    <property type="entry name" value="Glyoxalase/Bleomycin resistance protein/Dihydroxybiphenyl dioxygenase"/>
    <property type="match status" value="1"/>
</dbReference>
<proteinExistence type="inferred from homology"/>
<evidence type="ECO:0000256" key="1">
    <source>
        <dbReference type="ARBA" id="ARBA00001967"/>
    </source>
</evidence>
<evidence type="ECO:0000256" key="13">
    <source>
        <dbReference type="PIRSR" id="PIRSR604361-1"/>
    </source>
</evidence>
<evidence type="ECO:0000256" key="11">
    <source>
        <dbReference type="ARBA" id="ARBA00032460"/>
    </source>
</evidence>
<dbReference type="KEGG" id="lrz:BJI69_12375"/>
<keyword evidence="8 15" id="KW-0456">Lyase</keyword>
<dbReference type="CDD" id="cd07233">
    <property type="entry name" value="GlxI_Zn"/>
    <property type="match status" value="1"/>
</dbReference>
<accession>A0A0G9H724</accession>
<dbReference type="Proteomes" id="UP000182987">
    <property type="component" value="Chromosome"/>
</dbReference>
<reference evidence="16" key="1">
    <citation type="submission" date="2016-09" db="EMBL/GenBank/DDBJ databases">
        <authorList>
            <person name="Lysoe E."/>
        </authorList>
    </citation>
    <scope>NUCLEOTIDE SEQUENCE [LARGE SCALE GENOMIC DNA]</scope>
    <source>
        <strain evidence="16">LJ96T</strain>
    </source>
</reference>
<feature type="active site" description="Proton donor/acceptor" evidence="13">
    <location>
        <position position="167"/>
    </location>
</feature>
<dbReference type="InterPro" id="IPR037523">
    <property type="entry name" value="VOC_core"/>
</dbReference>
<evidence type="ECO:0000256" key="12">
    <source>
        <dbReference type="ARBA" id="ARBA00033298"/>
    </source>
</evidence>
<evidence type="ECO:0000256" key="5">
    <source>
        <dbReference type="ARBA" id="ARBA00022596"/>
    </source>
</evidence>
<dbReference type="GO" id="GO:0046872">
    <property type="term" value="F:metal ion binding"/>
    <property type="evidence" value="ECO:0007669"/>
    <property type="project" value="UniProtKB-KW"/>
</dbReference>
<protein>
    <recommendedName>
        <fullName evidence="4">lactoylglutathione lyase</fullName>
        <ecNumber evidence="4">4.4.1.5</ecNumber>
    </recommendedName>
    <alternativeName>
        <fullName evidence="10">Aldoketomutase</fullName>
    </alternativeName>
    <alternativeName>
        <fullName evidence="9">Ketone-aldehyde mutase</fullName>
    </alternativeName>
    <alternativeName>
        <fullName evidence="11">Methylglyoxalase</fullName>
    </alternativeName>
    <alternativeName>
        <fullName evidence="12">S-D-lactoylglutathione methylglyoxal lyase</fullName>
    </alternativeName>
</protein>
<keyword evidence="6 14" id="KW-0479">Metal-binding</keyword>